<feature type="transmembrane region" description="Helical" evidence="1">
    <location>
        <begin position="6"/>
        <end position="27"/>
    </location>
</feature>
<evidence type="ECO:0000313" key="2">
    <source>
        <dbReference type="EMBL" id="KUG15672.1"/>
    </source>
</evidence>
<dbReference type="Pfam" id="PF12650">
    <property type="entry name" value="DUF3784"/>
    <property type="match status" value="1"/>
</dbReference>
<dbReference type="InterPro" id="IPR017259">
    <property type="entry name" value="UCP037672"/>
</dbReference>
<feature type="transmembrane region" description="Helical" evidence="1">
    <location>
        <begin position="48"/>
        <end position="73"/>
    </location>
</feature>
<evidence type="ECO:0000256" key="1">
    <source>
        <dbReference type="SAM" id="Phobius"/>
    </source>
</evidence>
<keyword evidence="1" id="KW-0472">Membrane</keyword>
<name>A0A0W8F445_9ZZZZ</name>
<reference evidence="2" key="1">
    <citation type="journal article" date="2015" name="Proc. Natl. Acad. Sci. U.S.A.">
        <title>Networks of energetic and metabolic interactions define dynamics in microbial communities.</title>
        <authorList>
            <person name="Embree M."/>
            <person name="Liu J.K."/>
            <person name="Al-Bassam M.M."/>
            <person name="Zengler K."/>
        </authorList>
    </citation>
    <scope>NUCLEOTIDE SEQUENCE</scope>
</reference>
<feature type="transmembrane region" description="Helical" evidence="1">
    <location>
        <begin position="79"/>
        <end position="99"/>
    </location>
</feature>
<keyword evidence="1" id="KW-0812">Transmembrane</keyword>
<comment type="caution">
    <text evidence="2">The sequence shown here is derived from an EMBL/GenBank/DDBJ whole genome shotgun (WGS) entry which is preliminary data.</text>
</comment>
<organism evidence="2">
    <name type="scientific">hydrocarbon metagenome</name>
    <dbReference type="NCBI Taxonomy" id="938273"/>
    <lineage>
        <taxon>unclassified sequences</taxon>
        <taxon>metagenomes</taxon>
        <taxon>ecological metagenomes</taxon>
    </lineage>
</organism>
<dbReference type="AlphaFoldDB" id="A0A0W8F445"/>
<protein>
    <recommendedName>
        <fullName evidence="3">DUF3784 domain-containing protein</fullName>
    </recommendedName>
</protein>
<keyword evidence="1" id="KW-1133">Transmembrane helix</keyword>
<proteinExistence type="predicted"/>
<sequence>MAASFLIVIILEFLMVLFLILGYLIRYRDRFELIAGYRDGEVRDPKGLSRVVGSSLLLLGILAGGTLGLVLIFPEKEVAFFLLYAAIIVPVVSVISLFGSRRYLKK</sequence>
<dbReference type="EMBL" id="LNQE01001540">
    <property type="protein sequence ID" value="KUG15672.1"/>
    <property type="molecule type" value="Genomic_DNA"/>
</dbReference>
<evidence type="ECO:0008006" key="3">
    <source>
        <dbReference type="Google" id="ProtNLM"/>
    </source>
</evidence>
<gene>
    <name evidence="2" type="ORF">ASZ90_014666</name>
</gene>
<accession>A0A0W8F445</accession>